<comment type="caution">
    <text evidence="1">The sequence shown here is derived from an EMBL/GenBank/DDBJ whole genome shotgun (WGS) entry which is preliminary data.</text>
</comment>
<keyword evidence="2" id="KW-1185">Reference proteome</keyword>
<organism evidence="1 2">
    <name type="scientific">Lasiodiplodia mahajangana</name>
    <dbReference type="NCBI Taxonomy" id="1108764"/>
    <lineage>
        <taxon>Eukaryota</taxon>
        <taxon>Fungi</taxon>
        <taxon>Dikarya</taxon>
        <taxon>Ascomycota</taxon>
        <taxon>Pezizomycotina</taxon>
        <taxon>Dothideomycetes</taxon>
        <taxon>Dothideomycetes incertae sedis</taxon>
        <taxon>Botryosphaeriales</taxon>
        <taxon>Botryosphaeriaceae</taxon>
        <taxon>Lasiodiplodia</taxon>
    </lineage>
</organism>
<proteinExistence type="predicted"/>
<evidence type="ECO:0000313" key="2">
    <source>
        <dbReference type="Proteomes" id="UP001153332"/>
    </source>
</evidence>
<name>A0ACC2JSG5_9PEZI</name>
<reference evidence="1" key="1">
    <citation type="submission" date="2022-12" db="EMBL/GenBank/DDBJ databases">
        <title>Genome Sequence of Lasiodiplodia mahajangana.</title>
        <authorList>
            <person name="Buettner E."/>
        </authorList>
    </citation>
    <scope>NUCLEOTIDE SEQUENCE</scope>
    <source>
        <strain evidence="1">VT137</strain>
    </source>
</reference>
<evidence type="ECO:0000313" key="1">
    <source>
        <dbReference type="EMBL" id="KAJ8130351.1"/>
    </source>
</evidence>
<sequence>MEHYAASTTYESASASTDSIFLDPNQYFPSELSSLSMIPTANALKAYCGYRDLVDFSFKPYITTASVPLAESQHNHSISPLERSQPNAGLSFSTNSEIFPRENPAVTVQQVASDETKNTPSEEEHRNLAQQIRLLRNRVTA</sequence>
<dbReference type="Proteomes" id="UP001153332">
    <property type="component" value="Unassembled WGS sequence"/>
</dbReference>
<accession>A0ACC2JSG5</accession>
<gene>
    <name evidence="1" type="ORF">O1611_g3277</name>
</gene>
<dbReference type="EMBL" id="JAPUUL010000519">
    <property type="protein sequence ID" value="KAJ8130351.1"/>
    <property type="molecule type" value="Genomic_DNA"/>
</dbReference>
<protein>
    <submittedName>
        <fullName evidence="1">Uncharacterized protein</fullName>
    </submittedName>
</protein>